<organism evidence="3">
    <name type="scientific">Dissoconium aciculare CBS 342.82</name>
    <dbReference type="NCBI Taxonomy" id="1314786"/>
    <lineage>
        <taxon>Eukaryota</taxon>
        <taxon>Fungi</taxon>
        <taxon>Dikarya</taxon>
        <taxon>Ascomycota</taxon>
        <taxon>Pezizomycotina</taxon>
        <taxon>Dothideomycetes</taxon>
        <taxon>Dothideomycetidae</taxon>
        <taxon>Mycosphaerellales</taxon>
        <taxon>Dissoconiaceae</taxon>
        <taxon>Dissoconium</taxon>
    </lineage>
</organism>
<reference evidence="3" key="2">
    <citation type="submission" date="2020-04" db="EMBL/GenBank/DDBJ databases">
        <authorList>
            <consortium name="NCBI Genome Project"/>
        </authorList>
    </citation>
    <scope>NUCLEOTIDE SEQUENCE</scope>
    <source>
        <strain evidence="3">CBS 342.82</strain>
    </source>
</reference>
<reference evidence="3" key="1">
    <citation type="submission" date="2020-01" db="EMBL/GenBank/DDBJ databases">
        <authorList>
            <consortium name="DOE Joint Genome Institute"/>
            <person name="Haridas S."/>
            <person name="Albert R."/>
            <person name="Binder M."/>
            <person name="Bloem J."/>
            <person name="Labutti K."/>
            <person name="Salamov A."/>
            <person name="Andreopoulos B."/>
            <person name="Baker S.E."/>
            <person name="Barry K."/>
            <person name="Bills G."/>
            <person name="Bluhm B.H."/>
            <person name="Cannon C."/>
            <person name="Castanera R."/>
            <person name="Culley D.E."/>
            <person name="Daum C."/>
            <person name="Ezra D."/>
            <person name="Gonzalez J.B."/>
            <person name="Henrissat B."/>
            <person name="Kuo A."/>
            <person name="Liang C."/>
            <person name="Lipzen A."/>
            <person name="Lutzoni F."/>
            <person name="Magnuson J."/>
            <person name="Mondo S."/>
            <person name="Nolan M."/>
            <person name="Ohm R."/>
            <person name="Pangilinan J."/>
            <person name="Park H.-J."/>
            <person name="Ramirez L."/>
            <person name="Alfaro M."/>
            <person name="Sun H."/>
            <person name="Tritt A."/>
            <person name="Yoshinaga Y."/>
            <person name="Zwiers L.-H."/>
            <person name="Turgeon B.G."/>
            <person name="Goodwin S.B."/>
            <person name="Spatafora J.W."/>
            <person name="Crous P.W."/>
            <person name="Grigoriev I.V."/>
        </authorList>
    </citation>
    <scope>NUCLEOTIDE SEQUENCE</scope>
    <source>
        <strain evidence="3">CBS 342.82</strain>
    </source>
</reference>
<dbReference type="AlphaFoldDB" id="A0A6J3LYK7"/>
<reference evidence="3" key="3">
    <citation type="submission" date="2025-08" db="UniProtKB">
        <authorList>
            <consortium name="RefSeq"/>
        </authorList>
    </citation>
    <scope>IDENTIFICATION</scope>
    <source>
        <strain evidence="3">CBS 342.82</strain>
    </source>
</reference>
<accession>A0A6J3LYK7</accession>
<protein>
    <submittedName>
        <fullName evidence="3">Uncharacterized protein</fullName>
    </submittedName>
</protein>
<keyword evidence="1" id="KW-1133">Transmembrane helix</keyword>
<sequence length="144" mass="15505">MADQPGCMCLETSYVLSVVLSAFPKCVCLDLESPSARLILRAYRTIAWITAPFKHFFSPPANVGIVERFNGVGILGKISVAGNKIVWSGPVVLDSIITFLTKGGSILFYLSVIAMSVAFAWTALSGRSLSASAQKSSQSQDERR</sequence>
<keyword evidence="1" id="KW-0472">Membrane</keyword>
<dbReference type="RefSeq" id="XP_033457891.1">
    <property type="nucleotide sequence ID" value="XM_033608619.1"/>
</dbReference>
<dbReference type="Proteomes" id="UP000504637">
    <property type="component" value="Unplaced"/>
</dbReference>
<evidence type="ECO:0000256" key="1">
    <source>
        <dbReference type="SAM" id="Phobius"/>
    </source>
</evidence>
<feature type="transmembrane region" description="Helical" evidence="1">
    <location>
        <begin position="106"/>
        <end position="124"/>
    </location>
</feature>
<proteinExistence type="predicted"/>
<gene>
    <name evidence="3" type="ORF">K489DRAFT_44761</name>
</gene>
<evidence type="ECO:0000313" key="3">
    <source>
        <dbReference type="RefSeq" id="XP_033457891.1"/>
    </source>
</evidence>
<keyword evidence="2" id="KW-1185">Reference proteome</keyword>
<evidence type="ECO:0000313" key="2">
    <source>
        <dbReference type="Proteomes" id="UP000504637"/>
    </source>
</evidence>
<keyword evidence="1" id="KW-0812">Transmembrane</keyword>
<name>A0A6J3LYK7_9PEZI</name>
<dbReference type="GeneID" id="54366419"/>